<feature type="region of interest" description="Disordered" evidence="1">
    <location>
        <begin position="168"/>
        <end position="196"/>
    </location>
</feature>
<sequence>MMEGKKINNDGIVPSTRQSKNLGKKLNLISCTKIFALSVLFLICKNCDNSTQSTSSYQEYQHNGLVLGKSRILSEFDKNEAQTTGYKIESNEDSLVEGANSPTDINELASGISKLKTDEESKGENADKKKDDNDSTSIGETSTDEHHYADDIASIINSIMDNAKKFSNEKKTTNEKKSSNEQKTSDQQKPYDQQSFTDDVDSIVNGIKSCYQEVASKVKSPEFQQACKEYIHTAKELLEEHKNYALNFVTDNVNSLGINQIFEDDNFGGFAILGKMALMKTLVDNLFIPDFLKNQSPYILSIVYFLLMFFTIGTISGALSNNNNNNKRRRRRTNSNASKMDYKTQPL</sequence>
<keyword evidence="2" id="KW-0472">Membrane</keyword>
<organism evidence="3 4">
    <name type="scientific">Plasmodium vinckei lentum</name>
    <dbReference type="NCBI Taxonomy" id="138297"/>
    <lineage>
        <taxon>Eukaryota</taxon>
        <taxon>Sar</taxon>
        <taxon>Alveolata</taxon>
        <taxon>Apicomplexa</taxon>
        <taxon>Aconoidasida</taxon>
        <taxon>Haemosporida</taxon>
        <taxon>Plasmodiidae</taxon>
        <taxon>Plasmodium</taxon>
        <taxon>Plasmodium (Vinckeia)</taxon>
    </lineage>
</organism>
<feature type="region of interest" description="Disordered" evidence="1">
    <location>
        <begin position="112"/>
        <end position="146"/>
    </location>
</feature>
<accession>A0A6V7SUN9</accession>
<reference evidence="3 4" key="1">
    <citation type="submission" date="2020-08" db="EMBL/GenBank/DDBJ databases">
        <authorList>
            <person name="Ramaprasad A."/>
        </authorList>
    </citation>
    <scope>NUCLEOTIDE SEQUENCE [LARGE SCALE GENOMIC DNA]</scope>
</reference>
<gene>
    <name evidence="3" type="ORF">PVLDE_1307330</name>
</gene>
<feature type="compositionally biased region" description="Basic and acidic residues" evidence="1">
    <location>
        <begin position="115"/>
        <end position="133"/>
    </location>
</feature>
<evidence type="ECO:0000256" key="2">
    <source>
        <dbReference type="SAM" id="Phobius"/>
    </source>
</evidence>
<dbReference type="Proteomes" id="UP000515308">
    <property type="component" value="Chromosome PVLDE_13"/>
</dbReference>
<evidence type="ECO:0000313" key="4">
    <source>
        <dbReference type="Proteomes" id="UP000515308"/>
    </source>
</evidence>
<keyword evidence="2" id="KW-1133">Transmembrane helix</keyword>
<dbReference type="EMBL" id="LR865375">
    <property type="protein sequence ID" value="CAD2102712.1"/>
    <property type="molecule type" value="Genomic_DNA"/>
</dbReference>
<dbReference type="AlphaFoldDB" id="A0A6V7SUN9"/>
<protein>
    <submittedName>
        <fullName evidence="3">Exported protein IBIS1, putative</fullName>
    </submittedName>
</protein>
<keyword evidence="2" id="KW-0812">Transmembrane</keyword>
<dbReference type="VEuPathDB" id="PlasmoDB:PVLDE_1307330"/>
<feature type="compositionally biased region" description="Basic and acidic residues" evidence="1">
    <location>
        <begin position="168"/>
        <end position="186"/>
    </location>
</feature>
<proteinExistence type="predicted"/>
<feature type="transmembrane region" description="Helical" evidence="2">
    <location>
        <begin position="298"/>
        <end position="320"/>
    </location>
</feature>
<feature type="region of interest" description="Disordered" evidence="1">
    <location>
        <begin position="321"/>
        <end position="347"/>
    </location>
</feature>
<name>A0A6V7SUN9_PLAVN</name>
<feature type="compositionally biased region" description="Polar residues" evidence="1">
    <location>
        <begin position="187"/>
        <end position="196"/>
    </location>
</feature>
<evidence type="ECO:0000256" key="1">
    <source>
        <dbReference type="SAM" id="MobiDB-lite"/>
    </source>
</evidence>
<evidence type="ECO:0000313" key="3">
    <source>
        <dbReference type="EMBL" id="CAD2102712.1"/>
    </source>
</evidence>